<organism evidence="2 3">
    <name type="scientific">Callorhinus ursinus</name>
    <name type="common">Northern fur seal</name>
    <dbReference type="NCBI Taxonomy" id="34884"/>
    <lineage>
        <taxon>Eukaryota</taxon>
        <taxon>Metazoa</taxon>
        <taxon>Chordata</taxon>
        <taxon>Craniata</taxon>
        <taxon>Vertebrata</taxon>
        <taxon>Euteleostomi</taxon>
        <taxon>Mammalia</taxon>
        <taxon>Eutheria</taxon>
        <taxon>Laurasiatheria</taxon>
        <taxon>Carnivora</taxon>
        <taxon>Caniformia</taxon>
        <taxon>Pinnipedia</taxon>
        <taxon>Otariidae</taxon>
        <taxon>Callorhinus</taxon>
    </lineage>
</organism>
<name>A0A3Q7ND31_CALUR</name>
<reference key="1">
    <citation type="submission" date="2019-01" db="UniProtKB">
        <authorList>
            <consortium name="RefSeq"/>
        </authorList>
    </citation>
    <scope>IDENTIFICATION</scope>
</reference>
<accession>A0A3Q7ND31</accession>
<keyword evidence="2" id="KW-1185">Reference proteome</keyword>
<feature type="compositionally biased region" description="Gly residues" evidence="1">
    <location>
        <begin position="128"/>
        <end position="137"/>
    </location>
</feature>
<feature type="compositionally biased region" description="Pro residues" evidence="1">
    <location>
        <begin position="147"/>
        <end position="163"/>
    </location>
</feature>
<feature type="compositionally biased region" description="Pro residues" evidence="1">
    <location>
        <begin position="39"/>
        <end position="51"/>
    </location>
</feature>
<feature type="compositionally biased region" description="Basic and acidic residues" evidence="1">
    <location>
        <begin position="85"/>
        <end position="94"/>
    </location>
</feature>
<evidence type="ECO:0000313" key="3">
    <source>
        <dbReference type="RefSeq" id="XP_025716602.1"/>
    </source>
</evidence>
<dbReference type="InParanoid" id="A0A3Q7ND31"/>
<gene>
    <name evidence="3" type="primary">LOC112815031</name>
</gene>
<evidence type="ECO:0000313" key="2">
    <source>
        <dbReference type="Proteomes" id="UP000286641"/>
    </source>
</evidence>
<reference evidence="3" key="2">
    <citation type="submission" date="2025-08" db="UniProtKB">
        <authorList>
            <consortium name="RefSeq"/>
        </authorList>
    </citation>
    <scope>IDENTIFICATION</scope>
    <source>
        <tissue evidence="3">Blood</tissue>
    </source>
</reference>
<proteinExistence type="predicted"/>
<dbReference type="AlphaFoldDB" id="A0A3Q7ND31"/>
<protein>
    <submittedName>
        <fullName evidence="3">Proline-rich protein HaeIII subfamily 1-like</fullName>
    </submittedName>
</protein>
<dbReference type="RefSeq" id="XP_025716602.1">
    <property type="nucleotide sequence ID" value="XM_025860817.1"/>
</dbReference>
<feature type="region of interest" description="Disordered" evidence="1">
    <location>
        <begin position="8"/>
        <end position="191"/>
    </location>
</feature>
<evidence type="ECO:0000256" key="1">
    <source>
        <dbReference type="SAM" id="MobiDB-lite"/>
    </source>
</evidence>
<sequence>MFWILSVDDTGALQLGSGRPRQPSPAIPQFPLLFGREGPSPPQRSPPPPAQLSPDPLRSASPPRGPERRRGASQGCSDGGVEGGAEPRGRDGRTQRGAPRWAGDGAKPTEEVGTRCRGPRERRRAWRGGSGGAGRGPGAACVDLVRPFPPPPPRSPGRSPPLPTLRGPLVQSRRLRELKKGRGRGPPQTRS</sequence>
<dbReference type="Proteomes" id="UP000286641">
    <property type="component" value="Unplaced"/>
</dbReference>